<feature type="compositionally biased region" description="Low complexity" evidence="1">
    <location>
        <begin position="203"/>
        <end position="220"/>
    </location>
</feature>
<name>A0AAV9XAS8_9PEZI</name>
<evidence type="ECO:0000313" key="2">
    <source>
        <dbReference type="EMBL" id="KAK6539180.1"/>
    </source>
</evidence>
<protein>
    <submittedName>
        <fullName evidence="2">Uncharacterized protein</fullName>
    </submittedName>
</protein>
<feature type="region of interest" description="Disordered" evidence="1">
    <location>
        <begin position="190"/>
        <end position="220"/>
    </location>
</feature>
<comment type="caution">
    <text evidence="2">The sequence shown here is derived from an EMBL/GenBank/DDBJ whole genome shotgun (WGS) entry which is preliminary data.</text>
</comment>
<sequence>MAPPQVTPLTSDQEISAFNLTQWLDDCEDKLSDWEKSQTPVQTLSEKDKIRAIAKGILDKGYTKNLYIWYNSNPGALNNLKLGQFLDRLKEAALGRKWGLNLLRDLYTSNQGPATVKEYLYRREELFSAVSDMNIGTGALAISEFEKNCHYLFQADPMTVDAILDKELDNDVKRLGVATEDDVTRWLKKYDSSRTEAPPPAHPSSSKPTSSNPNPSSSTSIPAGIESVSYMLSPAYGVFENLRFNDLENPLWGSLWSTPGVRNVKRIAASSVNNNELLYYRIDTDNPKAAIILNILPPWRLLIM</sequence>
<reference evidence="2 3" key="1">
    <citation type="submission" date="2019-10" db="EMBL/GenBank/DDBJ databases">
        <authorList>
            <person name="Palmer J.M."/>
        </authorList>
    </citation>
    <scope>NUCLEOTIDE SEQUENCE [LARGE SCALE GENOMIC DNA]</scope>
    <source>
        <strain evidence="2 3">TWF694</strain>
    </source>
</reference>
<proteinExistence type="predicted"/>
<gene>
    <name evidence="2" type="ORF">TWF694_009424</name>
</gene>
<evidence type="ECO:0000313" key="3">
    <source>
        <dbReference type="Proteomes" id="UP001365542"/>
    </source>
</evidence>
<organism evidence="2 3">
    <name type="scientific">Orbilia ellipsospora</name>
    <dbReference type="NCBI Taxonomy" id="2528407"/>
    <lineage>
        <taxon>Eukaryota</taxon>
        <taxon>Fungi</taxon>
        <taxon>Dikarya</taxon>
        <taxon>Ascomycota</taxon>
        <taxon>Pezizomycotina</taxon>
        <taxon>Orbiliomycetes</taxon>
        <taxon>Orbiliales</taxon>
        <taxon>Orbiliaceae</taxon>
        <taxon>Orbilia</taxon>
    </lineage>
</organism>
<accession>A0AAV9XAS8</accession>
<keyword evidence="3" id="KW-1185">Reference proteome</keyword>
<dbReference type="EMBL" id="JAVHJO010000006">
    <property type="protein sequence ID" value="KAK6539180.1"/>
    <property type="molecule type" value="Genomic_DNA"/>
</dbReference>
<evidence type="ECO:0000256" key="1">
    <source>
        <dbReference type="SAM" id="MobiDB-lite"/>
    </source>
</evidence>
<dbReference type="Proteomes" id="UP001365542">
    <property type="component" value="Unassembled WGS sequence"/>
</dbReference>
<dbReference type="AlphaFoldDB" id="A0AAV9XAS8"/>